<evidence type="ECO:0008006" key="4">
    <source>
        <dbReference type="Google" id="ProtNLM"/>
    </source>
</evidence>
<evidence type="ECO:0000313" key="3">
    <source>
        <dbReference type="Proteomes" id="UP000242699"/>
    </source>
</evidence>
<dbReference type="EMBL" id="PXYT01000042">
    <property type="protein sequence ID" value="PSR26090.1"/>
    <property type="molecule type" value="Genomic_DNA"/>
</dbReference>
<sequence>MEKKIDQLEARKQGLEARANEQARKKRTRELIQIGGIMVNLGADSVAKAQRLLEIIKHSPRMQAWIQRIVDVPEEQPTETPQETAPKSE</sequence>
<dbReference type="Proteomes" id="UP000242699">
    <property type="component" value="Unassembled WGS sequence"/>
</dbReference>
<feature type="compositionally biased region" description="Basic and acidic residues" evidence="1">
    <location>
        <begin position="1"/>
        <end position="23"/>
    </location>
</feature>
<dbReference type="InterPro" id="IPR009444">
    <property type="entry name" value="Conjugal_tfr_TraD_a-type"/>
</dbReference>
<reference evidence="2 3" key="1">
    <citation type="journal article" date="2014" name="BMC Genomics">
        <title>Comparison of environmental and isolate Sulfobacillus genomes reveals diverse carbon, sulfur, nitrogen, and hydrogen metabolisms.</title>
        <authorList>
            <person name="Justice N.B."/>
            <person name="Norman A."/>
            <person name="Brown C.T."/>
            <person name="Singh A."/>
            <person name="Thomas B.C."/>
            <person name="Banfield J.F."/>
        </authorList>
    </citation>
    <scope>NUCLEOTIDE SEQUENCE [LARGE SCALE GENOMIC DNA]</scope>
    <source>
        <strain evidence="2">AMDSBA1</strain>
    </source>
</reference>
<gene>
    <name evidence="2" type="ORF">C7B43_14850</name>
</gene>
<organism evidence="2 3">
    <name type="scientific">Sulfobacillus benefaciens</name>
    <dbReference type="NCBI Taxonomy" id="453960"/>
    <lineage>
        <taxon>Bacteria</taxon>
        <taxon>Bacillati</taxon>
        <taxon>Bacillota</taxon>
        <taxon>Clostridia</taxon>
        <taxon>Eubacteriales</taxon>
        <taxon>Clostridiales Family XVII. Incertae Sedis</taxon>
        <taxon>Sulfobacillus</taxon>
    </lineage>
</organism>
<name>A0A2T2WV32_9FIRM</name>
<comment type="caution">
    <text evidence="2">The sequence shown here is derived from an EMBL/GenBank/DDBJ whole genome shotgun (WGS) entry which is preliminary data.</text>
</comment>
<evidence type="ECO:0000256" key="1">
    <source>
        <dbReference type="SAM" id="MobiDB-lite"/>
    </source>
</evidence>
<proteinExistence type="predicted"/>
<dbReference type="AlphaFoldDB" id="A0A2T2WV32"/>
<protein>
    <recommendedName>
        <fullName evidence="4">Mobilization protein</fullName>
    </recommendedName>
</protein>
<feature type="region of interest" description="Disordered" evidence="1">
    <location>
        <begin position="1"/>
        <end position="26"/>
    </location>
</feature>
<dbReference type="Pfam" id="PF06412">
    <property type="entry name" value="TraD"/>
    <property type="match status" value="1"/>
</dbReference>
<evidence type="ECO:0000313" key="2">
    <source>
        <dbReference type="EMBL" id="PSR26090.1"/>
    </source>
</evidence>
<accession>A0A2T2WV32</accession>